<dbReference type="OrthoDB" id="8020935at2"/>
<keyword evidence="3" id="KW-0255">Endonuclease</keyword>
<keyword evidence="3" id="KW-0540">Nuclease</keyword>
<sequence length="284" mass="32004">MTEEPIAGTDGRKSVFVSYAQQDRATAQLLAMRLQDVGMDVWLDTSVQPGEVWRDVVDRKLGMSDYFIALISSASVNSKHFHEEVLRRDFIRGLSDRSIPIIPILLDDVEVPPSMRDILYLDFRADPRAAMERLVATLAPAIDIDFSVLSPYQFEELVADLLASLGYEAEREVVVQGRNFDFHLTFTRSDPFGGSIAEDWLIEVKHYSSGRLSVAVITEFANLATLMRDQKTQIALVTSSQVTSAAREILRQAPLRLVEGVELKRILLTRPELVRKHFGGQRIK</sequence>
<dbReference type="PANTHER" id="PTHR30015:SF7">
    <property type="entry name" value="TYPE IV METHYL-DIRECTED RESTRICTION ENZYME ECOKMRR"/>
    <property type="match status" value="1"/>
</dbReference>
<dbReference type="InterPro" id="IPR007560">
    <property type="entry name" value="Restrct_endonuc_IV_Mrr"/>
</dbReference>
<dbReference type="RefSeq" id="WP_103875004.1">
    <property type="nucleotide sequence ID" value="NZ_FNUY01000012.1"/>
</dbReference>
<proteinExistence type="predicted"/>
<dbReference type="SUPFAM" id="SSF52200">
    <property type="entry name" value="Toll/Interleukin receptor TIR domain"/>
    <property type="match status" value="1"/>
</dbReference>
<dbReference type="InterPro" id="IPR000157">
    <property type="entry name" value="TIR_dom"/>
</dbReference>
<dbReference type="EMBL" id="FNUY01000012">
    <property type="protein sequence ID" value="SEG76731.1"/>
    <property type="molecule type" value="Genomic_DNA"/>
</dbReference>
<dbReference type="InterPro" id="IPR035897">
    <property type="entry name" value="Toll_tir_struct_dom_sf"/>
</dbReference>
<accession>A0A1H6CUI0</accession>
<dbReference type="GO" id="GO:0003677">
    <property type="term" value="F:DNA binding"/>
    <property type="evidence" value="ECO:0007669"/>
    <property type="project" value="InterPro"/>
</dbReference>
<dbReference type="GO" id="GO:0009307">
    <property type="term" value="P:DNA restriction-modification system"/>
    <property type="evidence" value="ECO:0007669"/>
    <property type="project" value="InterPro"/>
</dbReference>
<feature type="domain" description="Restriction endonuclease type IV Mrr" evidence="1">
    <location>
        <begin position="149"/>
        <end position="266"/>
    </location>
</feature>
<dbReference type="InterPro" id="IPR011856">
    <property type="entry name" value="tRNA_endonuc-like_dom_sf"/>
</dbReference>
<evidence type="ECO:0000313" key="3">
    <source>
        <dbReference type="EMBL" id="SEG76731.1"/>
    </source>
</evidence>
<feature type="domain" description="TIR" evidence="2">
    <location>
        <begin position="15"/>
        <end position="135"/>
    </location>
</feature>
<dbReference type="AlphaFoldDB" id="A0A1H6CUI0"/>
<keyword evidence="3" id="KW-0378">Hydrolase</keyword>
<dbReference type="GO" id="GO:0007165">
    <property type="term" value="P:signal transduction"/>
    <property type="evidence" value="ECO:0007669"/>
    <property type="project" value="InterPro"/>
</dbReference>
<dbReference type="Proteomes" id="UP000236743">
    <property type="component" value="Unassembled WGS sequence"/>
</dbReference>
<dbReference type="SUPFAM" id="SSF52980">
    <property type="entry name" value="Restriction endonuclease-like"/>
    <property type="match status" value="1"/>
</dbReference>
<evidence type="ECO:0000259" key="1">
    <source>
        <dbReference type="Pfam" id="PF04471"/>
    </source>
</evidence>
<gene>
    <name evidence="3" type="ORF">SAMN04488115_112144</name>
</gene>
<dbReference type="InterPro" id="IPR011335">
    <property type="entry name" value="Restrct_endonuc-II-like"/>
</dbReference>
<dbReference type="Gene3D" id="3.40.50.10140">
    <property type="entry name" value="Toll/interleukin-1 receptor homology (TIR) domain"/>
    <property type="match status" value="1"/>
</dbReference>
<dbReference type="Pfam" id="PF13676">
    <property type="entry name" value="TIR_2"/>
    <property type="match status" value="1"/>
</dbReference>
<dbReference type="GO" id="GO:0015666">
    <property type="term" value="F:restriction endodeoxyribonuclease activity"/>
    <property type="evidence" value="ECO:0007669"/>
    <property type="project" value="TreeGrafter"/>
</dbReference>
<keyword evidence="4" id="KW-1185">Reference proteome</keyword>
<dbReference type="Gene3D" id="3.40.1350.10">
    <property type="match status" value="1"/>
</dbReference>
<evidence type="ECO:0000259" key="2">
    <source>
        <dbReference type="Pfam" id="PF13676"/>
    </source>
</evidence>
<evidence type="ECO:0000313" key="4">
    <source>
        <dbReference type="Proteomes" id="UP000236743"/>
    </source>
</evidence>
<reference evidence="3 4" key="1">
    <citation type="submission" date="2016-10" db="EMBL/GenBank/DDBJ databases">
        <authorList>
            <person name="de Groot N.N."/>
        </authorList>
    </citation>
    <scope>NUCLEOTIDE SEQUENCE [LARGE SCALE GENOMIC DNA]</scope>
    <source>
        <strain evidence="3 4">DSM 26656</strain>
    </source>
</reference>
<dbReference type="PANTHER" id="PTHR30015">
    <property type="entry name" value="MRR RESTRICTION SYSTEM PROTEIN"/>
    <property type="match status" value="1"/>
</dbReference>
<name>A0A1H6CUI0_9HYPH</name>
<protein>
    <submittedName>
        <fullName evidence="3">Restriction endonuclease</fullName>
    </submittedName>
</protein>
<organism evidence="3 4">
    <name type="scientific">Bosea lathyri</name>
    <dbReference type="NCBI Taxonomy" id="1036778"/>
    <lineage>
        <taxon>Bacteria</taxon>
        <taxon>Pseudomonadati</taxon>
        <taxon>Pseudomonadota</taxon>
        <taxon>Alphaproteobacteria</taxon>
        <taxon>Hyphomicrobiales</taxon>
        <taxon>Boseaceae</taxon>
        <taxon>Bosea</taxon>
    </lineage>
</organism>
<dbReference type="Pfam" id="PF04471">
    <property type="entry name" value="Mrr_cat"/>
    <property type="match status" value="1"/>
</dbReference>
<dbReference type="InterPro" id="IPR052906">
    <property type="entry name" value="Type_IV_Methyl-Rstrct_Enzyme"/>
</dbReference>